<dbReference type="GO" id="GO:0008270">
    <property type="term" value="F:zinc ion binding"/>
    <property type="evidence" value="ECO:0007669"/>
    <property type="project" value="UniProtKB-UniRule"/>
</dbReference>
<dbReference type="InterPro" id="IPR041222">
    <property type="entry name" value="PriA_3primeBD"/>
</dbReference>
<gene>
    <name evidence="12 15" type="primary">priA</name>
    <name evidence="15" type="ORF">ENW96_05465</name>
</gene>
<dbReference type="NCBIfam" id="TIGR00595">
    <property type="entry name" value="priA"/>
    <property type="match status" value="1"/>
</dbReference>
<dbReference type="PANTHER" id="PTHR30580:SF0">
    <property type="entry name" value="PRIMOSOMAL PROTEIN N"/>
    <property type="match status" value="1"/>
</dbReference>
<dbReference type="GO" id="GO:1990077">
    <property type="term" value="C:primosome complex"/>
    <property type="evidence" value="ECO:0007669"/>
    <property type="project" value="UniProtKB-UniRule"/>
</dbReference>
<feature type="binding site" evidence="12">
    <location>
        <position position="509"/>
    </location>
    <ligand>
        <name>Zn(2+)</name>
        <dbReference type="ChEBI" id="CHEBI:29105"/>
        <label>2</label>
    </ligand>
</feature>
<feature type="binding site" evidence="12">
    <location>
        <position position="503"/>
    </location>
    <ligand>
        <name>Zn(2+)</name>
        <dbReference type="ChEBI" id="CHEBI:29105"/>
        <label>1</label>
    </ligand>
</feature>
<dbReference type="EC" id="5.6.2.4" evidence="12"/>
<dbReference type="Pfam" id="PF00271">
    <property type="entry name" value="Helicase_C"/>
    <property type="match status" value="1"/>
</dbReference>
<comment type="function">
    <text evidence="12">Initiates the restart of stalled replication forks, which reloads the replicative helicase on sites other than the origin of replication. Recognizes and binds to abandoned replication forks and remodels them to uncover a helicase loading site. Promotes assembly of the primosome at these replication forks.</text>
</comment>
<evidence type="ECO:0000256" key="7">
    <source>
        <dbReference type="ARBA" id="ARBA00022833"/>
    </source>
</evidence>
<dbReference type="InterPro" id="IPR040498">
    <property type="entry name" value="PriA_CRR"/>
</dbReference>
<evidence type="ECO:0000256" key="6">
    <source>
        <dbReference type="ARBA" id="ARBA00022806"/>
    </source>
</evidence>
<dbReference type="CDD" id="cd17929">
    <property type="entry name" value="DEXHc_priA"/>
    <property type="match status" value="1"/>
</dbReference>
<evidence type="ECO:0000256" key="12">
    <source>
        <dbReference type="HAMAP-Rule" id="MF_00983"/>
    </source>
</evidence>
<dbReference type="HAMAP" id="MF_00983">
    <property type="entry name" value="PriA"/>
    <property type="match status" value="1"/>
</dbReference>
<keyword evidence="4 12" id="KW-0547">Nucleotide-binding</keyword>
<evidence type="ECO:0000256" key="10">
    <source>
        <dbReference type="ARBA" id="ARBA00023235"/>
    </source>
</evidence>
<evidence type="ECO:0000256" key="13">
    <source>
        <dbReference type="SAM" id="MobiDB-lite"/>
    </source>
</evidence>
<dbReference type="Gene3D" id="3.40.50.300">
    <property type="entry name" value="P-loop containing nucleotide triphosphate hydrolases"/>
    <property type="match status" value="2"/>
</dbReference>
<comment type="catalytic activity">
    <reaction evidence="11 12">
        <text>ATP + H2O = ADP + phosphate + H(+)</text>
        <dbReference type="Rhea" id="RHEA:13065"/>
        <dbReference type="ChEBI" id="CHEBI:15377"/>
        <dbReference type="ChEBI" id="CHEBI:15378"/>
        <dbReference type="ChEBI" id="CHEBI:30616"/>
        <dbReference type="ChEBI" id="CHEBI:43474"/>
        <dbReference type="ChEBI" id="CHEBI:456216"/>
        <dbReference type="EC" id="5.6.2.4"/>
    </reaction>
</comment>
<dbReference type="GO" id="GO:0006302">
    <property type="term" value="P:double-strand break repair"/>
    <property type="evidence" value="ECO:0007669"/>
    <property type="project" value="InterPro"/>
</dbReference>
<evidence type="ECO:0000313" key="15">
    <source>
        <dbReference type="EMBL" id="HGF33823.1"/>
    </source>
</evidence>
<comment type="caution">
    <text evidence="15">The sequence shown here is derived from an EMBL/GenBank/DDBJ whole genome shotgun (WGS) entry which is preliminary data.</text>
</comment>
<keyword evidence="6 12" id="KW-0347">Helicase</keyword>
<feature type="binding site" evidence="12">
    <location>
        <position position="540"/>
    </location>
    <ligand>
        <name>Zn(2+)</name>
        <dbReference type="ChEBI" id="CHEBI:29105"/>
        <label>1</label>
    </ligand>
</feature>
<protein>
    <recommendedName>
        <fullName evidence="12">Replication restart protein PriA</fullName>
    </recommendedName>
    <alternativeName>
        <fullName evidence="12">ATP-dependent DNA helicase PriA</fullName>
        <ecNumber evidence="12">5.6.2.4</ecNumber>
    </alternativeName>
    <alternativeName>
        <fullName evidence="12">DNA 3'-5' helicase PriA</fullName>
    </alternativeName>
</protein>
<dbReference type="GO" id="GO:0016787">
    <property type="term" value="F:hydrolase activity"/>
    <property type="evidence" value="ECO:0007669"/>
    <property type="project" value="UniProtKB-KW"/>
</dbReference>
<feature type="binding site" evidence="12">
    <location>
        <position position="512"/>
    </location>
    <ligand>
        <name>Zn(2+)</name>
        <dbReference type="ChEBI" id="CHEBI:29105"/>
        <label>2</label>
    </ligand>
</feature>
<dbReference type="InterPro" id="IPR001650">
    <property type="entry name" value="Helicase_C-like"/>
</dbReference>
<evidence type="ECO:0000256" key="8">
    <source>
        <dbReference type="ARBA" id="ARBA00022840"/>
    </source>
</evidence>
<dbReference type="GO" id="GO:0003677">
    <property type="term" value="F:DNA binding"/>
    <property type="evidence" value="ECO:0007669"/>
    <property type="project" value="UniProtKB-UniRule"/>
</dbReference>
<proteinExistence type="inferred from homology"/>
<dbReference type="PANTHER" id="PTHR30580">
    <property type="entry name" value="PRIMOSOMAL PROTEIN N"/>
    <property type="match status" value="1"/>
</dbReference>
<dbReference type="InterPro" id="IPR042115">
    <property type="entry name" value="PriA_3primeBD_sf"/>
</dbReference>
<feature type="binding site" evidence="12">
    <location>
        <position position="530"/>
    </location>
    <ligand>
        <name>Zn(2+)</name>
        <dbReference type="ChEBI" id="CHEBI:29105"/>
        <label>2</label>
    </ligand>
</feature>
<organism evidence="15">
    <name type="scientific">Desulfobacca acetoxidans</name>
    <dbReference type="NCBI Taxonomy" id="60893"/>
    <lineage>
        <taxon>Bacteria</taxon>
        <taxon>Pseudomonadati</taxon>
        <taxon>Thermodesulfobacteriota</taxon>
        <taxon>Desulfobaccia</taxon>
        <taxon>Desulfobaccales</taxon>
        <taxon>Desulfobaccaceae</taxon>
        <taxon>Desulfobacca</taxon>
    </lineage>
</organism>
<sequence>MPIPSNLLSPSLMDKNNGRQDGGEGPLPAPSAGWEGVVRRGQGPQVPGSPPPKPFHKVLKPNNLCEVAVALPLFQTLTYRLPSSLQDTARVGCLVRVPVGRQQVSGYILGPAREVPGVKIREVLALLDPLPRFGSELVPLWRWVADYYQYPLGEALSHLIPGGSRPSCPKREHWVAIRAEADHSPSRRLGARAQEILDYLRKTDKPVAVRELRRIFPTCPPILQRLARQGLVSWEERLAFADPLKDKPLRPMESGLTLVPEQQDAVEAVVEGIKNEEFAPFLLHGVTASGKTEVYLAAAREALAQGRQVLVLLPEIALTHPVAQEFRRRFGERVALLHSGLTDSQRLDQWRRLAAGRAEVAVGARSAVFAPLPRLGLIVVDEEHDPAYKHEGGLLYQARDVALYRGQLARAAVVLASATPAVSTFFRARQGRYRYLHLPKRVTPQALPEVQLINLRQQRGGAGLKIISPPLASAVTATLGRGEQVLLFLNRRGYATVLFCLFCGHLFQCDQCSVALTQHHFRDRLICHYCGFERAVPERCPACQSTAIKRHGVGTERVEAEVRRLWPEARVARLDRDTAPHSGRALDLLGDFAAGNLDILVGTQMITKGHHFPGVSLVGVINADQSLFFPEYHAGERTFQLLAQVAGRAGRGGVPGKVLIQTYQPEHYVFQTVRDQDYENFFDKEVNSRRELGYPPFTRLALVRVSGVPQEKVAQQAKKLAESLRRIVGRDPDLASRLRILGPAPAGLAKLKGRYRWQILVKSYGRPPLLALLKQLRQVWSPPPQSKIDLTLDIDPANLF</sequence>
<evidence type="ECO:0000256" key="5">
    <source>
        <dbReference type="ARBA" id="ARBA00022801"/>
    </source>
</evidence>
<keyword evidence="5 12" id="KW-0378">Hydrolase</keyword>
<comment type="subunit">
    <text evidence="12">Component of the replication restart primosome.</text>
</comment>
<comment type="catalytic activity">
    <reaction evidence="12">
        <text>Couples ATP hydrolysis with the unwinding of duplex DNA by translocating in the 3'-5' direction.</text>
        <dbReference type="EC" id="5.6.2.4"/>
    </reaction>
</comment>
<dbReference type="Pfam" id="PF18074">
    <property type="entry name" value="PriA_C"/>
    <property type="match status" value="1"/>
</dbReference>
<feature type="region of interest" description="Disordered" evidence="13">
    <location>
        <begin position="1"/>
        <end position="51"/>
    </location>
</feature>
<keyword evidence="9 12" id="KW-0238">DNA-binding</keyword>
<feature type="binding site" evidence="12">
    <location>
        <position position="527"/>
    </location>
    <ligand>
        <name>Zn(2+)</name>
        <dbReference type="ChEBI" id="CHEBI:29105"/>
        <label>2</label>
    </ligand>
</feature>
<dbReference type="SUPFAM" id="SSF52540">
    <property type="entry name" value="P-loop containing nucleoside triphosphate hydrolases"/>
    <property type="match status" value="2"/>
</dbReference>
<keyword evidence="3 12" id="KW-0479">Metal-binding</keyword>
<dbReference type="SMART" id="SM00487">
    <property type="entry name" value="DEXDc"/>
    <property type="match status" value="1"/>
</dbReference>
<evidence type="ECO:0000256" key="11">
    <source>
        <dbReference type="ARBA" id="ARBA00048988"/>
    </source>
</evidence>
<evidence type="ECO:0000259" key="14">
    <source>
        <dbReference type="PROSITE" id="PS51192"/>
    </source>
</evidence>
<dbReference type="CDD" id="cd18804">
    <property type="entry name" value="SF2_C_priA"/>
    <property type="match status" value="1"/>
</dbReference>
<comment type="cofactor">
    <cofactor evidence="12">
        <name>Zn(2+)</name>
        <dbReference type="ChEBI" id="CHEBI:29105"/>
    </cofactor>
    <text evidence="12">Binds 2 zinc ions per subunit.</text>
</comment>
<dbReference type="Pfam" id="PF18319">
    <property type="entry name" value="Zn_ribbon_PriA"/>
    <property type="match status" value="1"/>
</dbReference>
<dbReference type="AlphaFoldDB" id="A0A7C3UYF0"/>
<keyword evidence="1 12" id="KW-0639">Primosome</keyword>
<dbReference type="FunFam" id="3.40.50.300:FF:000489">
    <property type="entry name" value="Primosome assembly protein PriA"/>
    <property type="match status" value="1"/>
</dbReference>
<dbReference type="GO" id="GO:0006270">
    <property type="term" value="P:DNA replication initiation"/>
    <property type="evidence" value="ECO:0007669"/>
    <property type="project" value="TreeGrafter"/>
</dbReference>
<dbReference type="GO" id="GO:0006310">
    <property type="term" value="P:DNA recombination"/>
    <property type="evidence" value="ECO:0007669"/>
    <property type="project" value="InterPro"/>
</dbReference>
<dbReference type="SMART" id="SM00490">
    <property type="entry name" value="HELICc"/>
    <property type="match status" value="1"/>
</dbReference>
<dbReference type="Pfam" id="PF17764">
    <property type="entry name" value="PriA_3primeBD"/>
    <property type="match status" value="1"/>
</dbReference>
<keyword evidence="8 12" id="KW-0067">ATP-binding</keyword>
<feature type="domain" description="Helicase ATP-binding" evidence="14">
    <location>
        <begin position="272"/>
        <end position="438"/>
    </location>
</feature>
<dbReference type="GO" id="GO:0006269">
    <property type="term" value="P:DNA replication, synthesis of primer"/>
    <property type="evidence" value="ECO:0007669"/>
    <property type="project" value="UniProtKB-KW"/>
</dbReference>
<dbReference type="Gene3D" id="3.40.1440.60">
    <property type="entry name" value="PriA, 3(prime) DNA-binding domain"/>
    <property type="match status" value="1"/>
</dbReference>
<dbReference type="InterPro" id="IPR027417">
    <property type="entry name" value="P-loop_NTPase"/>
</dbReference>
<keyword evidence="10 12" id="KW-0413">Isomerase</keyword>
<dbReference type="InterPro" id="IPR011545">
    <property type="entry name" value="DEAD/DEAH_box_helicase_dom"/>
</dbReference>
<keyword evidence="7 12" id="KW-0862">Zinc</keyword>
<dbReference type="GO" id="GO:0043138">
    <property type="term" value="F:3'-5' DNA helicase activity"/>
    <property type="evidence" value="ECO:0007669"/>
    <property type="project" value="UniProtKB-EC"/>
</dbReference>
<evidence type="ECO:0000256" key="3">
    <source>
        <dbReference type="ARBA" id="ARBA00022723"/>
    </source>
</evidence>
<feature type="binding site" evidence="12">
    <location>
        <position position="500"/>
    </location>
    <ligand>
        <name>Zn(2+)</name>
        <dbReference type="ChEBI" id="CHEBI:29105"/>
        <label>1</label>
    </ligand>
</feature>
<evidence type="ECO:0000256" key="4">
    <source>
        <dbReference type="ARBA" id="ARBA00022741"/>
    </source>
</evidence>
<dbReference type="InterPro" id="IPR014001">
    <property type="entry name" value="Helicase_ATP-bd"/>
</dbReference>
<dbReference type="Pfam" id="PF00270">
    <property type="entry name" value="DEAD"/>
    <property type="match status" value="1"/>
</dbReference>
<evidence type="ECO:0000256" key="9">
    <source>
        <dbReference type="ARBA" id="ARBA00023125"/>
    </source>
</evidence>
<evidence type="ECO:0000256" key="1">
    <source>
        <dbReference type="ARBA" id="ARBA00022515"/>
    </source>
</evidence>
<dbReference type="EMBL" id="DTMF01000143">
    <property type="protein sequence ID" value="HGF33823.1"/>
    <property type="molecule type" value="Genomic_DNA"/>
</dbReference>
<feature type="binding site" evidence="12">
    <location>
        <position position="543"/>
    </location>
    <ligand>
        <name>Zn(2+)</name>
        <dbReference type="ChEBI" id="CHEBI:29105"/>
        <label>1</label>
    </ligand>
</feature>
<comment type="similarity">
    <text evidence="12">Belongs to the helicase family. PriA subfamily.</text>
</comment>
<dbReference type="GO" id="GO:0005524">
    <property type="term" value="F:ATP binding"/>
    <property type="evidence" value="ECO:0007669"/>
    <property type="project" value="UniProtKB-UniRule"/>
</dbReference>
<name>A0A7C3UYF0_9BACT</name>
<evidence type="ECO:0000256" key="2">
    <source>
        <dbReference type="ARBA" id="ARBA00022705"/>
    </source>
</evidence>
<keyword evidence="2 12" id="KW-0235">DNA replication</keyword>
<dbReference type="InterPro" id="IPR005259">
    <property type="entry name" value="PriA"/>
</dbReference>
<reference evidence="15" key="1">
    <citation type="journal article" date="2020" name="mSystems">
        <title>Genome- and Community-Level Interaction Insights into Carbon Utilization and Element Cycling Functions of Hydrothermarchaeota in Hydrothermal Sediment.</title>
        <authorList>
            <person name="Zhou Z."/>
            <person name="Liu Y."/>
            <person name="Xu W."/>
            <person name="Pan J."/>
            <person name="Luo Z.H."/>
            <person name="Li M."/>
        </authorList>
    </citation>
    <scope>NUCLEOTIDE SEQUENCE [LARGE SCALE GENOMIC DNA]</scope>
    <source>
        <strain evidence="15">SpSt-897</strain>
    </source>
</reference>
<dbReference type="PROSITE" id="PS51192">
    <property type="entry name" value="HELICASE_ATP_BIND_1"/>
    <property type="match status" value="1"/>
</dbReference>
<accession>A0A7C3UYF0</accession>
<dbReference type="InterPro" id="IPR041236">
    <property type="entry name" value="PriA_C"/>
</dbReference>